<dbReference type="InParanoid" id="A0A1X7TFY0"/>
<dbReference type="Pfam" id="PF00078">
    <property type="entry name" value="RVT_1"/>
    <property type="match status" value="1"/>
</dbReference>
<dbReference type="InterPro" id="IPR053134">
    <property type="entry name" value="RNA-dir_DNA_polymerase"/>
</dbReference>
<organism evidence="9">
    <name type="scientific">Amphimedon queenslandica</name>
    <name type="common">Sponge</name>
    <dbReference type="NCBI Taxonomy" id="400682"/>
    <lineage>
        <taxon>Eukaryota</taxon>
        <taxon>Metazoa</taxon>
        <taxon>Porifera</taxon>
        <taxon>Demospongiae</taxon>
        <taxon>Heteroscleromorpha</taxon>
        <taxon>Haplosclerida</taxon>
        <taxon>Niphatidae</taxon>
        <taxon>Amphimedon</taxon>
    </lineage>
</organism>
<keyword evidence="1" id="KW-0645">Protease</keyword>
<evidence type="ECO:0000259" key="8">
    <source>
        <dbReference type="PROSITE" id="PS50878"/>
    </source>
</evidence>
<evidence type="ECO:0000256" key="2">
    <source>
        <dbReference type="ARBA" id="ARBA00022679"/>
    </source>
</evidence>
<evidence type="ECO:0000313" key="9">
    <source>
        <dbReference type="EnsemblMetazoa" id="Aqu2.1.13463_001"/>
    </source>
</evidence>
<keyword evidence="2" id="KW-0808">Transferase</keyword>
<dbReference type="Gene3D" id="3.10.10.10">
    <property type="entry name" value="HIV Type 1 Reverse Transcriptase, subunit A, domain 1"/>
    <property type="match status" value="1"/>
</dbReference>
<dbReference type="PROSITE" id="PS50878">
    <property type="entry name" value="RT_POL"/>
    <property type="match status" value="1"/>
</dbReference>
<dbReference type="eggNOG" id="KOG0017">
    <property type="taxonomic scope" value="Eukaryota"/>
</dbReference>
<evidence type="ECO:0000256" key="4">
    <source>
        <dbReference type="ARBA" id="ARBA00022722"/>
    </source>
</evidence>
<reference evidence="9" key="1">
    <citation type="submission" date="2017-05" db="UniProtKB">
        <authorList>
            <consortium name="EnsemblMetazoa"/>
        </authorList>
    </citation>
    <scope>IDENTIFICATION</scope>
</reference>
<dbReference type="SUPFAM" id="SSF56672">
    <property type="entry name" value="DNA/RNA polymerases"/>
    <property type="match status" value="1"/>
</dbReference>
<dbReference type="CDD" id="cd01647">
    <property type="entry name" value="RT_LTR"/>
    <property type="match status" value="1"/>
</dbReference>
<dbReference type="FunFam" id="3.10.10.10:FF:000002">
    <property type="entry name" value="Retrovirus-related Pol polyprotein from transposon 17.6-like protein"/>
    <property type="match status" value="1"/>
</dbReference>
<dbReference type="AlphaFoldDB" id="A0A1X7TFY0"/>
<keyword evidence="5" id="KW-0255">Endonuclease</keyword>
<dbReference type="InterPro" id="IPR043128">
    <property type="entry name" value="Rev_trsase/Diguanyl_cyclase"/>
</dbReference>
<evidence type="ECO:0000256" key="7">
    <source>
        <dbReference type="ARBA" id="ARBA00022918"/>
    </source>
</evidence>
<evidence type="ECO:0000256" key="5">
    <source>
        <dbReference type="ARBA" id="ARBA00022759"/>
    </source>
</evidence>
<evidence type="ECO:0000256" key="6">
    <source>
        <dbReference type="ARBA" id="ARBA00022801"/>
    </source>
</evidence>
<dbReference type="OrthoDB" id="6148559at2759"/>
<dbReference type="InterPro" id="IPR043502">
    <property type="entry name" value="DNA/RNA_pol_sf"/>
</dbReference>
<dbReference type="FunCoup" id="A0A1X7TFY0">
    <property type="interactions" value="11"/>
</dbReference>
<name>A0A1X7TFY0_AMPQE</name>
<keyword evidence="4" id="KW-0540">Nuclease</keyword>
<keyword evidence="7" id="KW-0695">RNA-directed DNA polymerase</keyword>
<dbReference type="Gene3D" id="3.30.70.270">
    <property type="match status" value="1"/>
</dbReference>
<dbReference type="FunFam" id="3.10.10.10:FF:000007">
    <property type="entry name" value="Retrovirus-related Pol polyprotein from transposon 17.6-like Protein"/>
    <property type="match status" value="1"/>
</dbReference>
<evidence type="ECO:0000256" key="3">
    <source>
        <dbReference type="ARBA" id="ARBA00022695"/>
    </source>
</evidence>
<dbReference type="PANTHER" id="PTHR24559:SF444">
    <property type="entry name" value="REVERSE TRANSCRIPTASE DOMAIN-CONTAINING PROTEIN"/>
    <property type="match status" value="1"/>
</dbReference>
<accession>A0A1X7TFY0</accession>
<dbReference type="GO" id="GO:0008233">
    <property type="term" value="F:peptidase activity"/>
    <property type="evidence" value="ECO:0007669"/>
    <property type="project" value="UniProtKB-KW"/>
</dbReference>
<dbReference type="GO" id="GO:0006508">
    <property type="term" value="P:proteolysis"/>
    <property type="evidence" value="ECO:0007669"/>
    <property type="project" value="UniProtKB-KW"/>
</dbReference>
<dbReference type="PANTHER" id="PTHR24559">
    <property type="entry name" value="TRANSPOSON TY3-I GAG-POL POLYPROTEIN"/>
    <property type="match status" value="1"/>
</dbReference>
<protein>
    <recommendedName>
        <fullName evidence="8">Reverse transcriptase domain-containing protein</fullName>
    </recommendedName>
</protein>
<proteinExistence type="predicted"/>
<dbReference type="GO" id="GO:0004519">
    <property type="term" value="F:endonuclease activity"/>
    <property type="evidence" value="ECO:0007669"/>
    <property type="project" value="UniProtKB-KW"/>
</dbReference>
<keyword evidence="3" id="KW-0548">Nucleotidyltransferase</keyword>
<evidence type="ECO:0000256" key="1">
    <source>
        <dbReference type="ARBA" id="ARBA00022670"/>
    </source>
</evidence>
<feature type="domain" description="Reverse transcriptase" evidence="8">
    <location>
        <begin position="146"/>
        <end position="324"/>
    </location>
</feature>
<dbReference type="GO" id="GO:0003964">
    <property type="term" value="F:RNA-directed DNA polymerase activity"/>
    <property type="evidence" value="ECO:0007669"/>
    <property type="project" value="UniProtKB-KW"/>
</dbReference>
<dbReference type="EnsemblMetazoa" id="Aqu2.1.13463_001">
    <property type="protein sequence ID" value="Aqu2.1.13463_001"/>
    <property type="gene ID" value="Aqu2.1.13463"/>
</dbReference>
<keyword evidence="6" id="KW-0378">Hydrolase</keyword>
<dbReference type="InterPro" id="IPR000477">
    <property type="entry name" value="RT_dom"/>
</dbReference>
<sequence>MASKPIILPDSFSGESNWEQWLLHFNDCADVNQWDADNKLRFLKVRLTGRAQSVFHRLPDTDKASFQAAVVALEAHFEPKDSEKEQFYNLLLSFSEIFPDSNDDLGHTTVLKHQINTGSALPIRQPPRRVPKNKQEESHRLIQNMLDNNIISRSHSPWSSPIILVKKKDGSLRFCVDYRKVNEVTRKDAYPLPRIDDTLDTLAGSQWFTTLDLLSGYWQVEVEEEDREKTAFCTKEGLFHFNVMPFGLCNAPATFQRLMDMLLAGLLWEACLVYIDDVIIMGKDFPSHLSNIAAVFTRLRNAGLKVKPSKCEFFKRETPLKLIK</sequence>